<evidence type="ECO:0000259" key="7">
    <source>
        <dbReference type="PROSITE" id="PS50405"/>
    </source>
</evidence>
<dbReference type="InterPro" id="IPR036249">
    <property type="entry name" value="Thioredoxin-like_sf"/>
</dbReference>
<dbReference type="PANTHER" id="PTHR11260">
    <property type="entry name" value="GLUTATHIONE S-TRANSFERASE, GST, SUPERFAMILY, GST DOMAIN CONTAINING"/>
    <property type="match status" value="1"/>
</dbReference>
<dbReference type="InterPro" id="IPR010987">
    <property type="entry name" value="Glutathione-S-Trfase_C-like"/>
</dbReference>
<dbReference type="InterPro" id="IPR045074">
    <property type="entry name" value="GST_C_Tau"/>
</dbReference>
<dbReference type="InterPro" id="IPR045073">
    <property type="entry name" value="Omega/Tau-like"/>
</dbReference>
<sequence length="227" mass="26087">MAEVKVIGFWPSPFVMRPQIALHMKSVESEYIEDTLQQKSELLLKSNPVHKKIPVLLHNDKPICESLVIVEYIDEAFPSGPSILPSDTYDRAIQRFWAAYIDDKWFPTFRELLYSQSEEVNVATIEKVKEGLALFEDAFVKCSKGKPFFSGDKIGYLDIAFGSFIGWLRAVAKMCNIAEFLNEEETPNLFTWSERFCADDAVKDYMPETDKLMEFGRLIQAKFKSQS</sequence>
<evidence type="ECO:0000256" key="1">
    <source>
        <dbReference type="ARBA" id="ARBA00012452"/>
    </source>
</evidence>
<dbReference type="OrthoDB" id="4951845at2759"/>
<dbReference type="Gramene" id="AUR62026482-RA">
    <property type="protein sequence ID" value="AUR62026482-RA:cds"/>
    <property type="gene ID" value="AUR62026482"/>
</dbReference>
<comment type="catalytic activity">
    <reaction evidence="5">
        <text>RX + glutathione = an S-substituted glutathione + a halide anion + H(+)</text>
        <dbReference type="Rhea" id="RHEA:16437"/>
        <dbReference type="ChEBI" id="CHEBI:15378"/>
        <dbReference type="ChEBI" id="CHEBI:16042"/>
        <dbReference type="ChEBI" id="CHEBI:17792"/>
        <dbReference type="ChEBI" id="CHEBI:57925"/>
        <dbReference type="ChEBI" id="CHEBI:90779"/>
        <dbReference type="EC" id="2.5.1.18"/>
    </reaction>
</comment>
<evidence type="ECO:0000313" key="8">
    <source>
        <dbReference type="EnsemblPlants" id="AUR62026482-RA:cds"/>
    </source>
</evidence>
<dbReference type="OMA" id="VEHEMVA"/>
<dbReference type="GO" id="GO:0006749">
    <property type="term" value="P:glutathione metabolic process"/>
    <property type="evidence" value="ECO:0007669"/>
    <property type="project" value="InterPro"/>
</dbReference>
<evidence type="ECO:0000256" key="2">
    <source>
        <dbReference type="ARBA" id="ARBA00022575"/>
    </source>
</evidence>
<dbReference type="InterPro" id="IPR040079">
    <property type="entry name" value="Glutathione_S-Trfase"/>
</dbReference>
<dbReference type="RefSeq" id="XP_021747844.1">
    <property type="nucleotide sequence ID" value="XM_021892152.1"/>
</dbReference>
<dbReference type="EnsemblPlants" id="AUR62026482-RA">
    <property type="protein sequence ID" value="AUR62026482-RA:cds"/>
    <property type="gene ID" value="AUR62026482"/>
</dbReference>
<proteinExistence type="inferred from homology"/>
<dbReference type="KEGG" id="cqi:110713696"/>
<dbReference type="GO" id="GO:0009407">
    <property type="term" value="P:toxin catabolic process"/>
    <property type="evidence" value="ECO:0007669"/>
    <property type="project" value="UniProtKB-ARBA"/>
</dbReference>
<dbReference type="Pfam" id="PF02798">
    <property type="entry name" value="GST_N"/>
    <property type="match status" value="1"/>
</dbReference>
<dbReference type="PANTHER" id="PTHR11260:SF615">
    <property type="entry name" value="GLUTATHIONE S-TRANSFERASE U17"/>
    <property type="match status" value="1"/>
</dbReference>
<dbReference type="EC" id="2.5.1.18" evidence="1"/>
<evidence type="ECO:0000256" key="5">
    <source>
        <dbReference type="ARBA" id="ARBA00047960"/>
    </source>
</evidence>
<evidence type="ECO:0000256" key="4">
    <source>
        <dbReference type="ARBA" id="ARBA00025743"/>
    </source>
</evidence>
<dbReference type="CDD" id="cd03058">
    <property type="entry name" value="GST_N_Tau"/>
    <property type="match status" value="1"/>
</dbReference>
<dbReference type="Proteomes" id="UP000596660">
    <property type="component" value="Unplaced"/>
</dbReference>
<dbReference type="SFLD" id="SFLDG00358">
    <property type="entry name" value="Main_(cytGST)"/>
    <property type="match status" value="1"/>
</dbReference>
<dbReference type="PROSITE" id="PS50405">
    <property type="entry name" value="GST_CTER"/>
    <property type="match status" value="1"/>
</dbReference>
<dbReference type="InterPro" id="IPR004045">
    <property type="entry name" value="Glutathione_S-Trfase_N"/>
</dbReference>
<evidence type="ECO:0000256" key="3">
    <source>
        <dbReference type="ARBA" id="ARBA00022679"/>
    </source>
</evidence>
<dbReference type="GO" id="GO:0005737">
    <property type="term" value="C:cytoplasm"/>
    <property type="evidence" value="ECO:0007669"/>
    <property type="project" value="TreeGrafter"/>
</dbReference>
<dbReference type="SFLD" id="SFLDS00019">
    <property type="entry name" value="Glutathione_Transferase_(cytos"/>
    <property type="match status" value="1"/>
</dbReference>
<reference evidence="8" key="2">
    <citation type="submission" date="2021-03" db="UniProtKB">
        <authorList>
            <consortium name="EnsemblPlants"/>
        </authorList>
    </citation>
    <scope>IDENTIFICATION</scope>
</reference>
<protein>
    <recommendedName>
        <fullName evidence="1">glutathione transferase</fullName>
        <ecNumber evidence="1">2.5.1.18</ecNumber>
    </recommendedName>
</protein>
<evidence type="ECO:0000313" key="9">
    <source>
        <dbReference type="Proteomes" id="UP000596660"/>
    </source>
</evidence>
<dbReference type="InterPro" id="IPR004046">
    <property type="entry name" value="GST_C"/>
</dbReference>
<name>A0A803MBL5_CHEQI</name>
<dbReference type="PROSITE" id="PS50404">
    <property type="entry name" value="GST_NTER"/>
    <property type="match status" value="1"/>
</dbReference>
<dbReference type="Pfam" id="PF00043">
    <property type="entry name" value="GST_C"/>
    <property type="match status" value="1"/>
</dbReference>
<dbReference type="GeneID" id="110713696"/>
<dbReference type="FunFam" id="3.40.30.10:FF:000044">
    <property type="entry name" value="Glutathione S-transferase GSTU6"/>
    <property type="match status" value="1"/>
</dbReference>
<accession>A0A803MBL5</accession>
<comment type="similarity">
    <text evidence="4">Belongs to the GST superfamily. Tau family.</text>
</comment>
<dbReference type="SFLD" id="SFLDG01152">
    <property type="entry name" value="Main.3:_Omega-_and_Tau-like"/>
    <property type="match status" value="1"/>
</dbReference>
<dbReference type="Gene3D" id="1.20.1050.10">
    <property type="match status" value="1"/>
</dbReference>
<reference evidence="8" key="1">
    <citation type="journal article" date="2017" name="Nature">
        <title>The genome of Chenopodium quinoa.</title>
        <authorList>
            <person name="Jarvis D.E."/>
            <person name="Ho Y.S."/>
            <person name="Lightfoot D.J."/>
            <person name="Schmoeckel S.M."/>
            <person name="Li B."/>
            <person name="Borm T.J.A."/>
            <person name="Ohyanagi H."/>
            <person name="Mineta K."/>
            <person name="Michell C.T."/>
            <person name="Saber N."/>
            <person name="Kharbatia N.M."/>
            <person name="Rupper R.R."/>
            <person name="Sharp A.R."/>
            <person name="Dally N."/>
            <person name="Boughton B.A."/>
            <person name="Woo Y.H."/>
            <person name="Gao G."/>
            <person name="Schijlen E.G.W.M."/>
            <person name="Guo X."/>
            <person name="Momin A.A."/>
            <person name="Negrao S."/>
            <person name="Al-Babili S."/>
            <person name="Gehring C."/>
            <person name="Roessner U."/>
            <person name="Jung C."/>
            <person name="Murphy K."/>
            <person name="Arold S.T."/>
            <person name="Gojobori T."/>
            <person name="van der Linden C.G."/>
            <person name="van Loo E.N."/>
            <person name="Jellen E.N."/>
            <person name="Maughan P.J."/>
            <person name="Tester M."/>
        </authorList>
    </citation>
    <scope>NUCLEOTIDE SEQUENCE [LARGE SCALE GENOMIC DNA]</scope>
    <source>
        <strain evidence="8">cv. PI 614886</strain>
    </source>
</reference>
<dbReference type="AlphaFoldDB" id="A0A803MBL5"/>
<evidence type="ECO:0000259" key="6">
    <source>
        <dbReference type="PROSITE" id="PS50404"/>
    </source>
</evidence>
<dbReference type="SUPFAM" id="SSF52833">
    <property type="entry name" value="Thioredoxin-like"/>
    <property type="match status" value="1"/>
</dbReference>
<feature type="domain" description="GST C-terminal" evidence="7">
    <location>
        <begin position="87"/>
        <end position="223"/>
    </location>
</feature>
<dbReference type="CDD" id="cd03185">
    <property type="entry name" value="GST_C_Tau"/>
    <property type="match status" value="1"/>
</dbReference>
<feature type="domain" description="GST N-terminal" evidence="6">
    <location>
        <begin position="2"/>
        <end position="81"/>
    </location>
</feature>
<dbReference type="Gene3D" id="3.40.30.10">
    <property type="entry name" value="Glutaredoxin"/>
    <property type="match status" value="1"/>
</dbReference>
<dbReference type="FunFam" id="1.20.1050.10:FF:000016">
    <property type="entry name" value="Glutathione S-transferase U9"/>
    <property type="match status" value="1"/>
</dbReference>
<organism evidence="8 9">
    <name type="scientific">Chenopodium quinoa</name>
    <name type="common">Quinoa</name>
    <dbReference type="NCBI Taxonomy" id="63459"/>
    <lineage>
        <taxon>Eukaryota</taxon>
        <taxon>Viridiplantae</taxon>
        <taxon>Streptophyta</taxon>
        <taxon>Embryophyta</taxon>
        <taxon>Tracheophyta</taxon>
        <taxon>Spermatophyta</taxon>
        <taxon>Magnoliopsida</taxon>
        <taxon>eudicotyledons</taxon>
        <taxon>Gunneridae</taxon>
        <taxon>Pentapetalae</taxon>
        <taxon>Caryophyllales</taxon>
        <taxon>Chenopodiaceae</taxon>
        <taxon>Chenopodioideae</taxon>
        <taxon>Atripliceae</taxon>
        <taxon>Chenopodium</taxon>
    </lineage>
</organism>
<dbReference type="SUPFAM" id="SSF47616">
    <property type="entry name" value="GST C-terminal domain-like"/>
    <property type="match status" value="1"/>
</dbReference>
<keyword evidence="3" id="KW-0808">Transferase</keyword>
<gene>
    <name evidence="8" type="primary">LOC110713696</name>
</gene>
<dbReference type="GO" id="GO:0004364">
    <property type="term" value="F:glutathione transferase activity"/>
    <property type="evidence" value="ECO:0007669"/>
    <property type="project" value="UniProtKB-EC"/>
</dbReference>
<keyword evidence="9" id="KW-1185">Reference proteome</keyword>
<keyword evidence="2" id="KW-0216">Detoxification</keyword>
<dbReference type="InterPro" id="IPR036282">
    <property type="entry name" value="Glutathione-S-Trfase_C_sf"/>
</dbReference>